<evidence type="ECO:0000256" key="1">
    <source>
        <dbReference type="ARBA" id="ARBA00007090"/>
    </source>
</evidence>
<accession>A0A6L7EZR9</accession>
<evidence type="ECO:0000256" key="6">
    <source>
        <dbReference type="ARBA" id="ARBA00022679"/>
    </source>
</evidence>
<keyword evidence="10" id="KW-0511">Multifunctional enzyme</keyword>
<evidence type="ECO:0000259" key="17">
    <source>
        <dbReference type="Pfam" id="PF00912"/>
    </source>
</evidence>
<dbReference type="Gene3D" id="3.40.710.10">
    <property type="entry name" value="DD-peptidase/beta-lactamase superfamily"/>
    <property type="match status" value="1"/>
</dbReference>
<dbReference type="EMBL" id="WUEK01000003">
    <property type="protein sequence ID" value="MXG89162.1"/>
    <property type="molecule type" value="Genomic_DNA"/>
</dbReference>
<dbReference type="InterPro" id="IPR023346">
    <property type="entry name" value="Lysozyme-like_dom_sf"/>
</dbReference>
<evidence type="ECO:0000256" key="12">
    <source>
        <dbReference type="ARBA" id="ARBA00034000"/>
    </source>
</evidence>
<evidence type="ECO:0000256" key="10">
    <source>
        <dbReference type="ARBA" id="ARBA00023268"/>
    </source>
</evidence>
<keyword evidence="19" id="KW-1185">Reference proteome</keyword>
<dbReference type="GO" id="GO:0008360">
    <property type="term" value="P:regulation of cell shape"/>
    <property type="evidence" value="ECO:0007669"/>
    <property type="project" value="UniProtKB-KW"/>
</dbReference>
<evidence type="ECO:0000313" key="19">
    <source>
        <dbReference type="Proteomes" id="UP000473325"/>
    </source>
</evidence>
<dbReference type="InterPro" id="IPR050396">
    <property type="entry name" value="Glycosyltr_51/Transpeptidase"/>
</dbReference>
<dbReference type="InterPro" id="IPR012338">
    <property type="entry name" value="Beta-lactam/transpept-like"/>
</dbReference>
<keyword evidence="7" id="KW-0378">Hydrolase</keyword>
<name>A0A6L7EZR9_9ACTN</name>
<evidence type="ECO:0000256" key="11">
    <source>
        <dbReference type="ARBA" id="ARBA00023316"/>
    </source>
</evidence>
<reference evidence="18 19" key="1">
    <citation type="submission" date="2019-12" db="EMBL/GenBank/DDBJ databases">
        <authorList>
            <person name="Kun Z."/>
        </authorList>
    </citation>
    <scope>NUCLEOTIDE SEQUENCE [LARGE SCALE GENOMIC DNA]</scope>
    <source>
        <strain evidence="18 19">YIM 123512</strain>
    </source>
</reference>
<feature type="domain" description="Penicillin-binding protein transpeptidase" evidence="16">
    <location>
        <begin position="361"/>
        <end position="626"/>
    </location>
</feature>
<keyword evidence="9" id="KW-0573">Peptidoglycan synthesis</keyword>
<dbReference type="AlphaFoldDB" id="A0A6L7EZR9"/>
<evidence type="ECO:0000256" key="14">
    <source>
        <dbReference type="SAM" id="MobiDB-lite"/>
    </source>
</evidence>
<dbReference type="SUPFAM" id="SSF53955">
    <property type="entry name" value="Lysozyme-like"/>
    <property type="match status" value="1"/>
</dbReference>
<dbReference type="FunFam" id="1.10.3810.10:FF:000001">
    <property type="entry name" value="Penicillin-binding protein 1A"/>
    <property type="match status" value="1"/>
</dbReference>
<feature type="domain" description="Glycosyl transferase family 51" evidence="17">
    <location>
        <begin position="77"/>
        <end position="262"/>
    </location>
</feature>
<keyword evidence="15" id="KW-0812">Transmembrane</keyword>
<dbReference type="Pfam" id="PF00905">
    <property type="entry name" value="Transpeptidase"/>
    <property type="match status" value="1"/>
</dbReference>
<comment type="similarity">
    <text evidence="2">In the N-terminal section; belongs to the glycosyltransferase 51 family.</text>
</comment>
<dbReference type="SUPFAM" id="SSF56601">
    <property type="entry name" value="beta-lactamase/transpeptidase-like"/>
    <property type="match status" value="1"/>
</dbReference>
<dbReference type="InterPro" id="IPR001460">
    <property type="entry name" value="PCN-bd_Tpept"/>
</dbReference>
<dbReference type="PANTHER" id="PTHR32282:SF33">
    <property type="entry name" value="PEPTIDOGLYCAN GLYCOSYLTRANSFERASE"/>
    <property type="match status" value="1"/>
</dbReference>
<proteinExistence type="inferred from homology"/>
<evidence type="ECO:0000256" key="5">
    <source>
        <dbReference type="ARBA" id="ARBA00022676"/>
    </source>
</evidence>
<evidence type="ECO:0000256" key="9">
    <source>
        <dbReference type="ARBA" id="ARBA00022984"/>
    </source>
</evidence>
<organism evidence="18 19">
    <name type="scientific">Nocardioides flavescens</name>
    <dbReference type="NCBI Taxonomy" id="2691959"/>
    <lineage>
        <taxon>Bacteria</taxon>
        <taxon>Bacillati</taxon>
        <taxon>Actinomycetota</taxon>
        <taxon>Actinomycetes</taxon>
        <taxon>Propionibacteriales</taxon>
        <taxon>Nocardioidaceae</taxon>
        <taxon>Nocardioides</taxon>
    </lineage>
</organism>
<dbReference type="GO" id="GO:0008658">
    <property type="term" value="F:penicillin binding"/>
    <property type="evidence" value="ECO:0007669"/>
    <property type="project" value="InterPro"/>
</dbReference>
<evidence type="ECO:0000259" key="16">
    <source>
        <dbReference type="Pfam" id="PF00905"/>
    </source>
</evidence>
<evidence type="ECO:0000256" key="3">
    <source>
        <dbReference type="ARBA" id="ARBA00022645"/>
    </source>
</evidence>
<dbReference type="GO" id="GO:0009002">
    <property type="term" value="F:serine-type D-Ala-D-Ala carboxypeptidase activity"/>
    <property type="evidence" value="ECO:0007669"/>
    <property type="project" value="UniProtKB-EC"/>
</dbReference>
<evidence type="ECO:0000256" key="7">
    <source>
        <dbReference type="ARBA" id="ARBA00022801"/>
    </source>
</evidence>
<keyword evidence="8" id="KW-0133">Cell shape</keyword>
<comment type="caution">
    <text evidence="18">The sequence shown here is derived from an EMBL/GenBank/DDBJ whole genome shotgun (WGS) entry which is preliminary data.</text>
</comment>
<keyword evidence="15" id="KW-1133">Transmembrane helix</keyword>
<dbReference type="GO" id="GO:0008955">
    <property type="term" value="F:peptidoglycan glycosyltransferase activity"/>
    <property type="evidence" value="ECO:0007669"/>
    <property type="project" value="UniProtKB-EC"/>
</dbReference>
<keyword evidence="4" id="KW-0645">Protease</keyword>
<dbReference type="GO" id="GO:0071555">
    <property type="term" value="P:cell wall organization"/>
    <property type="evidence" value="ECO:0007669"/>
    <property type="project" value="UniProtKB-KW"/>
</dbReference>
<dbReference type="Proteomes" id="UP000473325">
    <property type="component" value="Unassembled WGS sequence"/>
</dbReference>
<keyword evidence="5" id="KW-0328">Glycosyltransferase</keyword>
<dbReference type="GO" id="GO:0030288">
    <property type="term" value="C:outer membrane-bounded periplasmic space"/>
    <property type="evidence" value="ECO:0007669"/>
    <property type="project" value="TreeGrafter"/>
</dbReference>
<dbReference type="InterPro" id="IPR001264">
    <property type="entry name" value="Glyco_trans_51"/>
</dbReference>
<gene>
    <name evidence="18" type="ORF">GRQ65_06330</name>
</gene>
<dbReference type="GO" id="GO:0006508">
    <property type="term" value="P:proteolysis"/>
    <property type="evidence" value="ECO:0007669"/>
    <property type="project" value="UniProtKB-KW"/>
</dbReference>
<evidence type="ECO:0000256" key="4">
    <source>
        <dbReference type="ARBA" id="ARBA00022670"/>
    </source>
</evidence>
<evidence type="ECO:0000256" key="15">
    <source>
        <dbReference type="SAM" id="Phobius"/>
    </source>
</evidence>
<evidence type="ECO:0000256" key="8">
    <source>
        <dbReference type="ARBA" id="ARBA00022960"/>
    </source>
</evidence>
<keyword evidence="15" id="KW-0472">Membrane</keyword>
<keyword evidence="11" id="KW-0961">Cell wall biogenesis/degradation</keyword>
<feature type="transmembrane region" description="Helical" evidence="15">
    <location>
        <begin position="20"/>
        <end position="45"/>
    </location>
</feature>
<keyword evidence="3" id="KW-0121">Carboxypeptidase</keyword>
<comment type="similarity">
    <text evidence="1">In the C-terminal section; belongs to the transpeptidase family.</text>
</comment>
<comment type="catalytic activity">
    <reaction evidence="12">
        <text>Preferential cleavage: (Ac)2-L-Lys-D-Ala-|-D-Ala. Also transpeptidation of peptidyl-alanyl moieties that are N-acyl substituents of D-alanine.</text>
        <dbReference type="EC" id="3.4.16.4"/>
    </reaction>
</comment>
<feature type="region of interest" description="Disordered" evidence="14">
    <location>
        <begin position="682"/>
        <end position="718"/>
    </location>
</feature>
<sequence>MSMPPQERLPAYRVLTHLGLMVAVSAVLGLVVAGLAVPFAGVAGLGARNVSKGMADLPEELETQPLSQRTTILDADGNRIASLYDENRVTVPLKGISRTMVKALVAIEDYRFYQHGALDLKGTLRALITNQASDGVVQGGSSITQQLVKLTLQSQAKTPEELKAATADTYARKLKELRYAIALEQTHSKDWILERYLNTAYFGDGAYGIQSAARHYFDVNARDLNVRQSAVLAGLVKNPTGYDPTNYPDRAIERRNVVLDRMAQLNVIPREKADKAKEKDLGLKVTETSSGCLNSTAPFFCDFVVEYLLDDESLGKTRDERENLLKTGGLTIQTTLSMSDQQAADAGVQNHVQQSDPAIGALAIVQPGTGNVVALAQSRPMGVNPKKNETFVNYTIPREYGGSNGFQPGSTFKAFTLAAALDMGMPLSTAYNAPSPMTFDQADFANCPGQPGFVGPYPVSNSTSTPTGSYMNMYGGTRYSINTYFLQLEEATGVCKPFELAKAMGVRLTDPAVERFPSFTLGVTDASPLEMAEAYATFAARGLHCDSRPVTQIKDANGTVLKDYASNCQQVMQQTTADAVNDVLRGVIEGGFADAQRLSVPAAGKTGTTSAQKAVWFAGYTTKYAAAATIAGITPAGVPDELPGKTISGSYIYEASGSGFAAPIWGDALKAITAGDPYEDFVPPTTAGAGDTVPYVPPAPNNGGRGGDGRGPRGPRGR</sequence>
<dbReference type="Pfam" id="PF00912">
    <property type="entry name" value="Transgly"/>
    <property type="match status" value="1"/>
</dbReference>
<dbReference type="GO" id="GO:0009252">
    <property type="term" value="P:peptidoglycan biosynthetic process"/>
    <property type="evidence" value="ECO:0007669"/>
    <property type="project" value="UniProtKB-KW"/>
</dbReference>
<dbReference type="PANTHER" id="PTHR32282">
    <property type="entry name" value="BINDING PROTEIN TRANSPEPTIDASE, PUTATIVE-RELATED"/>
    <property type="match status" value="1"/>
</dbReference>
<comment type="catalytic activity">
    <reaction evidence="13">
        <text>[GlcNAc-(1-&gt;4)-Mur2Ac(oyl-L-Ala-gamma-D-Glu-L-Lys-D-Ala-D-Ala)](n)-di-trans,octa-cis-undecaprenyl diphosphate + beta-D-GlcNAc-(1-&gt;4)-Mur2Ac(oyl-L-Ala-gamma-D-Glu-L-Lys-D-Ala-D-Ala)-di-trans,octa-cis-undecaprenyl diphosphate = [GlcNAc-(1-&gt;4)-Mur2Ac(oyl-L-Ala-gamma-D-Glu-L-Lys-D-Ala-D-Ala)](n+1)-di-trans,octa-cis-undecaprenyl diphosphate + di-trans,octa-cis-undecaprenyl diphosphate + H(+)</text>
        <dbReference type="Rhea" id="RHEA:23708"/>
        <dbReference type="Rhea" id="RHEA-COMP:9602"/>
        <dbReference type="Rhea" id="RHEA-COMP:9603"/>
        <dbReference type="ChEBI" id="CHEBI:15378"/>
        <dbReference type="ChEBI" id="CHEBI:58405"/>
        <dbReference type="ChEBI" id="CHEBI:60033"/>
        <dbReference type="ChEBI" id="CHEBI:78435"/>
        <dbReference type="EC" id="2.4.99.28"/>
    </reaction>
</comment>
<evidence type="ECO:0000256" key="2">
    <source>
        <dbReference type="ARBA" id="ARBA00007739"/>
    </source>
</evidence>
<dbReference type="Gene3D" id="1.10.3810.10">
    <property type="entry name" value="Biosynthetic peptidoglycan transglycosylase-like"/>
    <property type="match status" value="1"/>
</dbReference>
<dbReference type="InterPro" id="IPR036950">
    <property type="entry name" value="PBP_transglycosylase"/>
</dbReference>
<evidence type="ECO:0000256" key="13">
    <source>
        <dbReference type="ARBA" id="ARBA00049902"/>
    </source>
</evidence>
<evidence type="ECO:0000313" key="18">
    <source>
        <dbReference type="EMBL" id="MXG89162.1"/>
    </source>
</evidence>
<keyword evidence="6 18" id="KW-0808">Transferase</keyword>
<protein>
    <submittedName>
        <fullName evidence="18">Glycosyl transferase</fullName>
    </submittedName>
</protein>